<evidence type="ECO:0000256" key="4">
    <source>
        <dbReference type="ARBA" id="ARBA00022519"/>
    </source>
</evidence>
<feature type="transmembrane region" description="Helical" evidence="8">
    <location>
        <begin position="78"/>
        <end position="104"/>
    </location>
</feature>
<evidence type="ECO:0000256" key="7">
    <source>
        <dbReference type="ARBA" id="ARBA00023136"/>
    </source>
</evidence>
<feature type="transmembrane region" description="Helical" evidence="8">
    <location>
        <begin position="167"/>
        <end position="187"/>
    </location>
</feature>
<dbReference type="Proteomes" id="UP000192936">
    <property type="component" value="Unassembled WGS sequence"/>
</dbReference>
<evidence type="ECO:0000259" key="9">
    <source>
        <dbReference type="PROSITE" id="PS50928"/>
    </source>
</evidence>
<feature type="transmembrane region" description="Helical" evidence="8">
    <location>
        <begin position="116"/>
        <end position="137"/>
    </location>
</feature>
<comment type="subcellular location">
    <subcellularLocation>
        <location evidence="1">Cell inner membrane</location>
        <topology evidence="1">Multi-pass membrane protein</topology>
    </subcellularLocation>
    <subcellularLocation>
        <location evidence="8">Cell membrane</location>
        <topology evidence="8">Multi-pass membrane protein</topology>
    </subcellularLocation>
</comment>
<keyword evidence="2 8" id="KW-0813">Transport</keyword>
<reference evidence="10 11" key="1">
    <citation type="submission" date="2017-04" db="EMBL/GenBank/DDBJ databases">
        <authorList>
            <person name="Afonso C.L."/>
            <person name="Miller P.J."/>
            <person name="Scott M.A."/>
            <person name="Spackman E."/>
            <person name="Goraichik I."/>
            <person name="Dimitrov K.M."/>
            <person name="Suarez D.L."/>
            <person name="Swayne D.E."/>
        </authorList>
    </citation>
    <scope>NUCLEOTIDE SEQUENCE [LARGE SCALE GENOMIC DNA]</scope>
    <source>
        <strain evidence="10 11">A2P</strain>
    </source>
</reference>
<feature type="transmembrane region" description="Helical" evidence="8">
    <location>
        <begin position="385"/>
        <end position="406"/>
    </location>
</feature>
<dbReference type="InterPro" id="IPR035906">
    <property type="entry name" value="MetI-like_sf"/>
</dbReference>
<dbReference type="CDD" id="cd06261">
    <property type="entry name" value="TM_PBP2"/>
    <property type="match status" value="2"/>
</dbReference>
<feature type="transmembrane region" description="Helical" evidence="8">
    <location>
        <begin position="554"/>
        <end position="575"/>
    </location>
</feature>
<feature type="transmembrane region" description="Helical" evidence="8">
    <location>
        <begin position="427"/>
        <end position="448"/>
    </location>
</feature>
<comment type="similarity">
    <text evidence="8">Belongs to the binding-protein-dependent transport system permease family.</text>
</comment>
<feature type="transmembrane region" description="Helical" evidence="8">
    <location>
        <begin position="327"/>
        <end position="349"/>
    </location>
</feature>
<keyword evidence="7 8" id="KW-0472">Membrane</keyword>
<dbReference type="EMBL" id="FXAK01000009">
    <property type="protein sequence ID" value="SMF89997.1"/>
    <property type="molecule type" value="Genomic_DNA"/>
</dbReference>
<proteinExistence type="inferred from homology"/>
<dbReference type="Gene3D" id="1.10.3720.10">
    <property type="entry name" value="MetI-like"/>
    <property type="match status" value="2"/>
</dbReference>
<dbReference type="PROSITE" id="PS50928">
    <property type="entry name" value="ABC_TM1"/>
    <property type="match status" value="2"/>
</dbReference>
<dbReference type="GO" id="GO:0005886">
    <property type="term" value="C:plasma membrane"/>
    <property type="evidence" value="ECO:0007669"/>
    <property type="project" value="UniProtKB-SubCell"/>
</dbReference>
<dbReference type="GO" id="GO:0055085">
    <property type="term" value="P:transmembrane transport"/>
    <property type="evidence" value="ECO:0007669"/>
    <property type="project" value="InterPro"/>
</dbReference>
<evidence type="ECO:0000313" key="11">
    <source>
        <dbReference type="Proteomes" id="UP000192936"/>
    </source>
</evidence>
<feature type="domain" description="ABC transmembrane type-1" evidence="9">
    <location>
        <begin position="381"/>
        <end position="572"/>
    </location>
</feature>
<protein>
    <submittedName>
        <fullName evidence="10">Iron(III) transport system permease protein</fullName>
    </submittedName>
</protein>
<evidence type="ECO:0000256" key="5">
    <source>
        <dbReference type="ARBA" id="ARBA00022692"/>
    </source>
</evidence>
<evidence type="ECO:0000313" key="10">
    <source>
        <dbReference type="EMBL" id="SMF89997.1"/>
    </source>
</evidence>
<accession>A0A1X7HQA7</accession>
<keyword evidence="4" id="KW-0997">Cell inner membrane</keyword>
<evidence type="ECO:0000256" key="8">
    <source>
        <dbReference type="RuleBase" id="RU363032"/>
    </source>
</evidence>
<feature type="transmembrane region" description="Helical" evidence="8">
    <location>
        <begin position="496"/>
        <end position="520"/>
    </location>
</feature>
<evidence type="ECO:0000256" key="6">
    <source>
        <dbReference type="ARBA" id="ARBA00022989"/>
    </source>
</evidence>
<feature type="transmembrane region" description="Helical" evidence="8">
    <location>
        <begin position="274"/>
        <end position="293"/>
    </location>
</feature>
<keyword evidence="6 8" id="KW-1133">Transmembrane helix</keyword>
<dbReference type="STRING" id="286727.SAMN02982917_6931"/>
<dbReference type="AlphaFoldDB" id="A0A1X7HQA7"/>
<feature type="domain" description="ABC transmembrane type-1" evidence="9">
    <location>
        <begin position="79"/>
        <end position="290"/>
    </location>
</feature>
<dbReference type="InterPro" id="IPR000515">
    <property type="entry name" value="MetI-like"/>
</dbReference>
<gene>
    <name evidence="10" type="ORF">SAMN02982917_6931</name>
</gene>
<name>A0A1X7HQA7_9PROT</name>
<dbReference type="PANTHER" id="PTHR43357">
    <property type="entry name" value="INNER MEMBRANE ABC TRANSPORTER PERMEASE PROTEIN YDCV"/>
    <property type="match status" value="1"/>
</dbReference>
<sequence length="584" mass="62048">MSHTPASSLPPPAIPKRCFPKRLRDINLFSPIALLISLATCTLIVYPMIVVILNVFIADGSSTLTLLHQIVDDRIVGVLFNTVAVIGASVIVATVIGSLFAWLVERTDIGMKGLTRFLPMLPVLVPPIAGAIGWVLLASPRSGFLNRWALSLGSMLGIESTQAVINIYSWGGLVFVFSIYLLPNVFLSVSSHLKNLDPAIEEAARMSGAGAWQTLTKVTIPSVKPAVMAGMILALIMGLSLFSLPAVIGMPADVELLAVRIVKLMTASYPPQTGTALMLALIVAVVIGSAWWAQSRILAGRNFSTIGGRGLRTAEIKLGIYRTPAQILLLLYLAVSSVLPFFALVVVSFQPFWTPVIRFQNLGLSNYKNVFIDTAYSQSALINSVFLGMLGATVGMALAAVIAFFIDRNRKSLAAAAIDSTTKLPAAVSHLVIAIAFVVSFSGAPFYLHGTILILLLAYVVLYIPQATLSASTALSQVGPQLSEAALMAGASQGRVFLRVTLPLMLPGLVAGWTLLFVLISGDITASAMLAGSRNPVVGFVILELWSNGSFPQLAALGTVITLLSSAVVLTTMHLSNRGMRNAR</sequence>
<evidence type="ECO:0000256" key="2">
    <source>
        <dbReference type="ARBA" id="ARBA00022448"/>
    </source>
</evidence>
<dbReference type="PANTHER" id="PTHR43357:SF3">
    <property type="entry name" value="FE(3+)-TRANSPORT SYSTEM PERMEASE PROTEIN FBPB 2"/>
    <property type="match status" value="1"/>
</dbReference>
<dbReference type="Pfam" id="PF00528">
    <property type="entry name" value="BPD_transp_1"/>
    <property type="match status" value="2"/>
</dbReference>
<dbReference type="RefSeq" id="WP_085091694.1">
    <property type="nucleotide sequence ID" value="NZ_FXAK01000009.1"/>
</dbReference>
<evidence type="ECO:0000256" key="3">
    <source>
        <dbReference type="ARBA" id="ARBA00022475"/>
    </source>
</evidence>
<feature type="transmembrane region" description="Helical" evidence="8">
    <location>
        <begin position="226"/>
        <end position="248"/>
    </location>
</feature>
<keyword evidence="3" id="KW-1003">Cell membrane</keyword>
<feature type="transmembrane region" description="Helical" evidence="8">
    <location>
        <begin position="32"/>
        <end position="58"/>
    </location>
</feature>
<organism evidence="10 11">
    <name type="scientific">Azospirillum oryzae</name>
    <dbReference type="NCBI Taxonomy" id="286727"/>
    <lineage>
        <taxon>Bacteria</taxon>
        <taxon>Pseudomonadati</taxon>
        <taxon>Pseudomonadota</taxon>
        <taxon>Alphaproteobacteria</taxon>
        <taxon>Rhodospirillales</taxon>
        <taxon>Azospirillaceae</taxon>
        <taxon>Azospirillum</taxon>
    </lineage>
</organism>
<feature type="transmembrane region" description="Helical" evidence="8">
    <location>
        <begin position="454"/>
        <end position="475"/>
    </location>
</feature>
<keyword evidence="5 8" id="KW-0812">Transmembrane</keyword>
<dbReference type="SUPFAM" id="SSF161098">
    <property type="entry name" value="MetI-like"/>
    <property type="match status" value="2"/>
</dbReference>
<evidence type="ECO:0000256" key="1">
    <source>
        <dbReference type="ARBA" id="ARBA00004429"/>
    </source>
</evidence>
<dbReference type="OrthoDB" id="27542at2"/>